<evidence type="ECO:0000259" key="5">
    <source>
        <dbReference type="PROSITE" id="PS50931"/>
    </source>
</evidence>
<feature type="domain" description="HTH lysR-type" evidence="5">
    <location>
        <begin position="1"/>
        <end position="59"/>
    </location>
</feature>
<comment type="caution">
    <text evidence="6">The sequence shown here is derived from an EMBL/GenBank/DDBJ whole genome shotgun (WGS) entry which is preliminary data.</text>
</comment>
<accession>A0A1E3VC55</accession>
<dbReference type="SUPFAM" id="SSF46785">
    <property type="entry name" value="Winged helix' DNA-binding domain"/>
    <property type="match status" value="1"/>
</dbReference>
<dbReference type="Gene3D" id="3.40.190.290">
    <property type="match status" value="1"/>
</dbReference>
<dbReference type="InterPro" id="IPR036390">
    <property type="entry name" value="WH_DNA-bd_sf"/>
</dbReference>
<evidence type="ECO:0000256" key="4">
    <source>
        <dbReference type="ARBA" id="ARBA00023163"/>
    </source>
</evidence>
<dbReference type="PANTHER" id="PTHR30537:SF5">
    <property type="entry name" value="HTH-TYPE TRANSCRIPTIONAL ACTIVATOR TTDR-RELATED"/>
    <property type="match status" value="1"/>
</dbReference>
<dbReference type="GO" id="GO:0043565">
    <property type="term" value="F:sequence-specific DNA binding"/>
    <property type="evidence" value="ECO:0007669"/>
    <property type="project" value="TreeGrafter"/>
</dbReference>
<dbReference type="PANTHER" id="PTHR30537">
    <property type="entry name" value="HTH-TYPE TRANSCRIPTIONAL REGULATOR"/>
    <property type="match status" value="1"/>
</dbReference>
<dbReference type="STRING" id="1752398.A8M32_10110"/>
<dbReference type="SUPFAM" id="SSF53850">
    <property type="entry name" value="Periplasmic binding protein-like II"/>
    <property type="match status" value="1"/>
</dbReference>
<dbReference type="CDD" id="cd08422">
    <property type="entry name" value="PBP2_CrgA_like"/>
    <property type="match status" value="1"/>
</dbReference>
<dbReference type="FunFam" id="3.40.190.290:FF:000001">
    <property type="entry name" value="Transcriptional regulator, LysR family"/>
    <property type="match status" value="1"/>
</dbReference>
<evidence type="ECO:0000256" key="3">
    <source>
        <dbReference type="ARBA" id="ARBA00023125"/>
    </source>
</evidence>
<evidence type="ECO:0000256" key="1">
    <source>
        <dbReference type="ARBA" id="ARBA00009437"/>
    </source>
</evidence>
<evidence type="ECO:0000313" key="7">
    <source>
        <dbReference type="Proteomes" id="UP000094342"/>
    </source>
</evidence>
<dbReference type="RefSeq" id="WP_069458276.1">
    <property type="nucleotide sequence ID" value="NZ_LYBW01000056.1"/>
</dbReference>
<sequence length="297" mass="33543">MDQLQAIKVFRQTVEQGSFAEAARRMGLSPASVSKNIRELEAFLRVRLINRTTRRMSLTEAGERYFEQIARILDDLAEADDSLGPMQRMPSGLLRVSAPMAFTLTRLSDAIVGFLGRYPDLTLDLKLEDRRVDLVKEGIDLAIRGTDRLEDSSLIARKLMTLEHVICASPDYFARAGWPREPEDLRSHNCVQFTLSGHVQEWSFAREGRTARVAISGRYKVTTSLAVRDALLAGFGLSLIPRIYVEKDIAEGRLTTALDDWAPVETSIYVVYPSRQFVLPKVRAFVDFLVDEMQDES</sequence>
<dbReference type="FunFam" id="1.10.10.10:FF:000001">
    <property type="entry name" value="LysR family transcriptional regulator"/>
    <property type="match status" value="1"/>
</dbReference>
<dbReference type="Pfam" id="PF00126">
    <property type="entry name" value="HTH_1"/>
    <property type="match status" value="1"/>
</dbReference>
<proteinExistence type="inferred from homology"/>
<dbReference type="AlphaFoldDB" id="A0A1E3VC55"/>
<evidence type="ECO:0000313" key="6">
    <source>
        <dbReference type="EMBL" id="ODR91168.1"/>
    </source>
</evidence>
<dbReference type="EMBL" id="LYBW01000056">
    <property type="protein sequence ID" value="ODR91168.1"/>
    <property type="molecule type" value="Genomic_DNA"/>
</dbReference>
<gene>
    <name evidence="6" type="ORF">A8M32_10110</name>
</gene>
<evidence type="ECO:0000256" key="2">
    <source>
        <dbReference type="ARBA" id="ARBA00023015"/>
    </source>
</evidence>
<dbReference type="GO" id="GO:0003700">
    <property type="term" value="F:DNA-binding transcription factor activity"/>
    <property type="evidence" value="ECO:0007669"/>
    <property type="project" value="InterPro"/>
</dbReference>
<keyword evidence="4" id="KW-0804">Transcription</keyword>
<name>A0A1E3VC55_9HYPH</name>
<dbReference type="InterPro" id="IPR000847">
    <property type="entry name" value="LysR_HTH_N"/>
</dbReference>
<dbReference type="InterPro" id="IPR036388">
    <property type="entry name" value="WH-like_DNA-bd_sf"/>
</dbReference>
<dbReference type="InterPro" id="IPR058163">
    <property type="entry name" value="LysR-type_TF_proteobact-type"/>
</dbReference>
<dbReference type="Proteomes" id="UP000094342">
    <property type="component" value="Unassembled WGS sequence"/>
</dbReference>
<dbReference type="InterPro" id="IPR005119">
    <property type="entry name" value="LysR_subst-bd"/>
</dbReference>
<protein>
    <submittedName>
        <fullName evidence="6">Transcriptional regulator</fullName>
    </submittedName>
</protein>
<dbReference type="Gene3D" id="1.10.10.10">
    <property type="entry name" value="Winged helix-like DNA-binding domain superfamily/Winged helix DNA-binding domain"/>
    <property type="match status" value="1"/>
</dbReference>
<organism evidence="6 7">
    <name type="scientific">Sinorhizobium alkalisoli</name>
    <dbReference type="NCBI Taxonomy" id="1752398"/>
    <lineage>
        <taxon>Bacteria</taxon>
        <taxon>Pseudomonadati</taxon>
        <taxon>Pseudomonadota</taxon>
        <taxon>Alphaproteobacteria</taxon>
        <taxon>Hyphomicrobiales</taxon>
        <taxon>Rhizobiaceae</taxon>
        <taxon>Sinorhizobium/Ensifer group</taxon>
        <taxon>Sinorhizobium</taxon>
    </lineage>
</organism>
<dbReference type="OrthoDB" id="9813056at2"/>
<reference evidence="7" key="1">
    <citation type="submission" date="2016-05" db="EMBL/GenBank/DDBJ databases">
        <authorList>
            <person name="Li Y."/>
        </authorList>
    </citation>
    <scope>NUCLEOTIDE SEQUENCE [LARGE SCALE GENOMIC DNA]</scope>
    <source>
        <strain evidence="7">YIC4027</strain>
    </source>
</reference>
<dbReference type="PROSITE" id="PS50931">
    <property type="entry name" value="HTH_LYSR"/>
    <property type="match status" value="1"/>
</dbReference>
<comment type="similarity">
    <text evidence="1">Belongs to the LysR transcriptional regulatory family.</text>
</comment>
<keyword evidence="7" id="KW-1185">Reference proteome</keyword>
<keyword evidence="2" id="KW-0805">Transcription regulation</keyword>
<keyword evidence="3" id="KW-0238">DNA-binding</keyword>
<dbReference type="GO" id="GO:0006351">
    <property type="term" value="P:DNA-templated transcription"/>
    <property type="evidence" value="ECO:0007669"/>
    <property type="project" value="TreeGrafter"/>
</dbReference>
<dbReference type="Pfam" id="PF03466">
    <property type="entry name" value="LysR_substrate"/>
    <property type="match status" value="1"/>
</dbReference>